<evidence type="ECO:0000256" key="3">
    <source>
        <dbReference type="ARBA" id="ARBA00022527"/>
    </source>
</evidence>
<evidence type="ECO:0000256" key="4">
    <source>
        <dbReference type="ARBA" id="ARBA00022679"/>
    </source>
</evidence>
<comment type="caution">
    <text evidence="19">The sequence shown here is derived from an EMBL/GenBank/DDBJ whole genome shotgun (WGS) entry which is preliminary data.</text>
</comment>
<dbReference type="PROSITE" id="PS00108">
    <property type="entry name" value="PROTEIN_KINASE_ST"/>
    <property type="match status" value="1"/>
</dbReference>
<keyword evidence="16" id="KW-0464">Manganese</keyword>
<dbReference type="Gene3D" id="3.30.200.20">
    <property type="entry name" value="Phosphorylase Kinase, domain 1"/>
    <property type="match status" value="1"/>
</dbReference>
<dbReference type="Pfam" id="PF01064">
    <property type="entry name" value="Activin_recp"/>
    <property type="match status" value="1"/>
</dbReference>
<dbReference type="GO" id="GO:0017002">
    <property type="term" value="F:activin receptor activity"/>
    <property type="evidence" value="ECO:0007669"/>
    <property type="project" value="TreeGrafter"/>
</dbReference>
<dbReference type="SUPFAM" id="SSF56112">
    <property type="entry name" value="Protein kinase-like (PK-like)"/>
    <property type="match status" value="1"/>
</dbReference>
<dbReference type="GO" id="GO:0048179">
    <property type="term" value="C:activin receptor complex"/>
    <property type="evidence" value="ECO:0007669"/>
    <property type="project" value="TreeGrafter"/>
</dbReference>
<reference evidence="19" key="1">
    <citation type="journal article" date="2021" name="Genome Biol. Evol.">
        <title>A High-Quality Reference Genome for a Parasitic Bivalve with Doubly Uniparental Inheritance (Bivalvia: Unionida).</title>
        <authorList>
            <person name="Smith C.H."/>
        </authorList>
    </citation>
    <scope>NUCLEOTIDE SEQUENCE</scope>
    <source>
        <strain evidence="19">CHS0354</strain>
    </source>
</reference>
<keyword evidence="7 14" id="KW-0547">Nucleotide-binding</keyword>
<sequence length="535" mass="59990">MVPKLIRPLSFPILCLLIHLCGGLTSTADAAPESQSTVTICEYYNPKECDPEKQTCKTTAECGVAMEFVEPYCFAAWKNDSVGGFQIISKGCWTDKEGCNQTKCLQLPKIDKLQFCCCKGDLCNQDVHNNDDKPTTLASVITDNTPGVKPVDQNQLTRTLICSIVPIVGLAALIIVIFWMWKRFRRQVYEYHEQLPTVDPTINIPPAPNPLHPLKLIELRARGRFGAVWKAQLMEDIVAVKIFPLQDKQSWLTEQDIYNLPQMDHDNILKFIAVERRGDNLNIELWLITEFHSRGSLCDYLKGNTLSWSDLCKIAETMATGLAHLHDEVTAARGHGVKPAVAHRDFKSKNVLLKNNLTACVADFGLALKFEPGKSPGDTHGQVGTRRYMAPEVLEGAISFNRDAFLRIDMYACGLVLWELISRCDAMEGPVSDYQLPYEEEVGTHPTLEDMQELVVINKSRPAVKELWLKHPGLEGVISTMEECWDHDAEARLSAGCVQERIMQLSRNVNISQSNQQTPLIINTSPLIPSFEPNL</sequence>
<feature type="binding site" evidence="14">
    <location>
        <position position="241"/>
    </location>
    <ligand>
        <name>ATP</name>
        <dbReference type="ChEBI" id="CHEBI:30616"/>
    </ligand>
</feature>
<dbReference type="GO" id="GO:0048185">
    <property type="term" value="F:activin binding"/>
    <property type="evidence" value="ECO:0007669"/>
    <property type="project" value="TreeGrafter"/>
</dbReference>
<keyword evidence="9 14" id="KW-0067">ATP-binding</keyword>
<comment type="cofactor">
    <cofactor evidence="16">
        <name>Mg(2+)</name>
        <dbReference type="ChEBI" id="CHEBI:18420"/>
    </cofactor>
    <cofactor evidence="16">
        <name>Mn(2+)</name>
        <dbReference type="ChEBI" id="CHEBI:29035"/>
    </cofactor>
</comment>
<organism evidence="19 20">
    <name type="scientific">Potamilus streckersoni</name>
    <dbReference type="NCBI Taxonomy" id="2493646"/>
    <lineage>
        <taxon>Eukaryota</taxon>
        <taxon>Metazoa</taxon>
        <taxon>Spiralia</taxon>
        <taxon>Lophotrochozoa</taxon>
        <taxon>Mollusca</taxon>
        <taxon>Bivalvia</taxon>
        <taxon>Autobranchia</taxon>
        <taxon>Heteroconchia</taxon>
        <taxon>Palaeoheterodonta</taxon>
        <taxon>Unionida</taxon>
        <taxon>Unionoidea</taxon>
        <taxon>Unionidae</taxon>
        <taxon>Ambleminae</taxon>
        <taxon>Lampsilini</taxon>
        <taxon>Potamilus</taxon>
    </lineage>
</organism>
<dbReference type="InterPro" id="IPR045860">
    <property type="entry name" value="Snake_toxin-like_sf"/>
</dbReference>
<comment type="similarity">
    <text evidence="2 16">Belongs to the protein kinase superfamily. TKL Ser/Thr protein kinase family. TGFB receptor subfamily.</text>
</comment>
<dbReference type="PANTHER" id="PTHR23255:SF98">
    <property type="entry name" value="SERINE_THREONINE-PROTEIN KINASE RECEPTOR"/>
    <property type="match status" value="1"/>
</dbReference>
<keyword evidence="20" id="KW-1185">Reference proteome</keyword>
<dbReference type="GO" id="GO:0071363">
    <property type="term" value="P:cellular response to growth factor stimulus"/>
    <property type="evidence" value="ECO:0007669"/>
    <property type="project" value="TreeGrafter"/>
</dbReference>
<feature type="disulfide bond" evidence="15">
    <location>
        <begin position="41"/>
        <end position="73"/>
    </location>
</feature>
<keyword evidence="12 16" id="KW-0675">Receptor</keyword>
<evidence type="ECO:0000256" key="6">
    <source>
        <dbReference type="ARBA" id="ARBA00022729"/>
    </source>
</evidence>
<evidence type="ECO:0000256" key="14">
    <source>
        <dbReference type="PIRSR" id="PIRSR037393-2"/>
    </source>
</evidence>
<name>A0AAE0RM52_9BIVA</name>
<dbReference type="PROSITE" id="PS50011">
    <property type="entry name" value="PROTEIN_KINASE_DOM"/>
    <property type="match status" value="1"/>
</dbReference>
<proteinExistence type="inferred from homology"/>
<dbReference type="FunFam" id="3.30.200.20:FF:000094">
    <property type="entry name" value="Serine/threonine-protein kinase receptor"/>
    <property type="match status" value="1"/>
</dbReference>
<keyword evidence="11 16" id="KW-0472">Membrane</keyword>
<keyword evidence="3 16" id="KW-0723">Serine/threonine-protein kinase</keyword>
<feature type="disulfide bond" evidence="15">
    <location>
        <begin position="104"/>
        <end position="116"/>
    </location>
</feature>
<dbReference type="CDD" id="cd14053">
    <property type="entry name" value="STKc_ACVR2"/>
    <property type="match status" value="1"/>
</dbReference>
<feature type="disulfide bond" evidence="15">
    <location>
        <begin position="118"/>
        <end position="123"/>
    </location>
</feature>
<dbReference type="InterPro" id="IPR000719">
    <property type="entry name" value="Prot_kinase_dom"/>
</dbReference>
<feature type="active site" description="Proton acceptor" evidence="13">
    <location>
        <position position="345"/>
    </location>
</feature>
<dbReference type="GO" id="GO:0046872">
    <property type="term" value="F:metal ion binding"/>
    <property type="evidence" value="ECO:0007669"/>
    <property type="project" value="UniProtKB-KW"/>
</dbReference>
<dbReference type="InterPro" id="IPR000333">
    <property type="entry name" value="TGFB_receptor"/>
</dbReference>
<evidence type="ECO:0000256" key="15">
    <source>
        <dbReference type="PIRSR" id="PIRSR037393-3"/>
    </source>
</evidence>
<evidence type="ECO:0000256" key="11">
    <source>
        <dbReference type="ARBA" id="ARBA00023136"/>
    </source>
</evidence>
<dbReference type="PRINTS" id="PR00653">
    <property type="entry name" value="ACTIVIN2R"/>
</dbReference>
<dbReference type="EC" id="2.7.11.30" evidence="16"/>
<feature type="chain" id="PRO_5042042957" description="Serine/threonine-protein kinase receptor" evidence="17">
    <location>
        <begin position="31"/>
        <end position="535"/>
    </location>
</feature>
<evidence type="ECO:0000256" key="13">
    <source>
        <dbReference type="PIRSR" id="PIRSR037393-1"/>
    </source>
</evidence>
<keyword evidence="15" id="KW-1015">Disulfide bond</keyword>
<comment type="catalytic activity">
    <reaction evidence="16">
        <text>L-threonyl-[receptor-protein] + ATP = O-phospho-L-threonyl-[receptor-protein] + ADP + H(+)</text>
        <dbReference type="Rhea" id="RHEA:44880"/>
        <dbReference type="Rhea" id="RHEA-COMP:11024"/>
        <dbReference type="Rhea" id="RHEA-COMP:11025"/>
        <dbReference type="ChEBI" id="CHEBI:15378"/>
        <dbReference type="ChEBI" id="CHEBI:30013"/>
        <dbReference type="ChEBI" id="CHEBI:30616"/>
        <dbReference type="ChEBI" id="CHEBI:61977"/>
        <dbReference type="ChEBI" id="CHEBI:456216"/>
        <dbReference type="EC" id="2.7.11.30"/>
    </reaction>
</comment>
<accession>A0AAE0RM52</accession>
<keyword evidence="6 17" id="KW-0732">Signal</keyword>
<evidence type="ECO:0000313" key="20">
    <source>
        <dbReference type="Proteomes" id="UP001195483"/>
    </source>
</evidence>
<dbReference type="Gene3D" id="2.10.60.10">
    <property type="entry name" value="CD59"/>
    <property type="match status" value="1"/>
</dbReference>
<dbReference type="FunFam" id="1.10.510.10:FF:000099">
    <property type="entry name" value="Serine/threonine-protein kinase receptor"/>
    <property type="match status" value="1"/>
</dbReference>
<dbReference type="Pfam" id="PF00069">
    <property type="entry name" value="Pkinase"/>
    <property type="match status" value="1"/>
</dbReference>
<evidence type="ECO:0000256" key="2">
    <source>
        <dbReference type="ARBA" id="ARBA00009605"/>
    </source>
</evidence>
<feature type="transmembrane region" description="Helical" evidence="16">
    <location>
        <begin position="163"/>
        <end position="181"/>
    </location>
</feature>
<dbReference type="SUPFAM" id="SSF57302">
    <property type="entry name" value="Snake toxin-like"/>
    <property type="match status" value="1"/>
</dbReference>
<dbReference type="PANTHER" id="PTHR23255">
    <property type="entry name" value="TRANSFORMING GROWTH FACTOR-BETA RECEPTOR TYPE I AND II"/>
    <property type="match status" value="1"/>
</dbReference>
<evidence type="ECO:0000256" key="17">
    <source>
        <dbReference type="SAM" id="SignalP"/>
    </source>
</evidence>
<evidence type="ECO:0000256" key="12">
    <source>
        <dbReference type="ARBA" id="ARBA00023170"/>
    </source>
</evidence>
<dbReference type="AlphaFoldDB" id="A0AAE0RM52"/>
<evidence type="ECO:0000256" key="1">
    <source>
        <dbReference type="ARBA" id="ARBA00004479"/>
    </source>
</evidence>
<evidence type="ECO:0000256" key="16">
    <source>
        <dbReference type="RuleBase" id="RU361271"/>
    </source>
</evidence>
<dbReference type="Proteomes" id="UP001195483">
    <property type="component" value="Unassembled WGS sequence"/>
</dbReference>
<evidence type="ECO:0000256" key="9">
    <source>
        <dbReference type="ARBA" id="ARBA00022840"/>
    </source>
</evidence>
<feature type="signal peptide" evidence="17">
    <location>
        <begin position="1"/>
        <end position="30"/>
    </location>
</feature>
<dbReference type="GO" id="GO:0005524">
    <property type="term" value="F:ATP binding"/>
    <property type="evidence" value="ECO:0007669"/>
    <property type="project" value="UniProtKB-UniRule"/>
</dbReference>
<feature type="domain" description="Protein kinase" evidence="18">
    <location>
        <begin position="214"/>
        <end position="502"/>
    </location>
</feature>
<gene>
    <name evidence="19" type="ORF">CHS0354_032104</name>
</gene>
<dbReference type="InterPro" id="IPR011009">
    <property type="entry name" value="Kinase-like_dom_sf"/>
</dbReference>
<evidence type="ECO:0000256" key="5">
    <source>
        <dbReference type="ARBA" id="ARBA00022692"/>
    </source>
</evidence>
<reference evidence="19" key="3">
    <citation type="submission" date="2023-05" db="EMBL/GenBank/DDBJ databases">
        <authorList>
            <person name="Smith C.H."/>
        </authorList>
    </citation>
    <scope>NUCLEOTIDE SEQUENCE</scope>
    <source>
        <strain evidence="19">CHS0354</strain>
        <tissue evidence="19">Mantle</tissue>
    </source>
</reference>
<keyword evidence="8 16" id="KW-0418">Kinase</keyword>
<evidence type="ECO:0000256" key="10">
    <source>
        <dbReference type="ARBA" id="ARBA00022989"/>
    </source>
</evidence>
<evidence type="ECO:0000313" key="19">
    <source>
        <dbReference type="EMBL" id="KAK3575885.1"/>
    </source>
</evidence>
<evidence type="ECO:0000256" key="8">
    <source>
        <dbReference type="ARBA" id="ARBA00022777"/>
    </source>
</evidence>
<dbReference type="PIRSF" id="PIRSF037393">
    <property type="entry name" value="TGFRII"/>
    <property type="match status" value="1"/>
</dbReference>
<keyword evidence="10 16" id="KW-1133">Transmembrane helix</keyword>
<dbReference type="EMBL" id="JAEAOA010001902">
    <property type="protein sequence ID" value="KAK3575885.1"/>
    <property type="molecule type" value="Genomic_DNA"/>
</dbReference>
<dbReference type="CDD" id="cd23615">
    <property type="entry name" value="TFP_LU_ECD_ACVR2"/>
    <property type="match status" value="1"/>
</dbReference>
<comment type="subcellular location">
    <subcellularLocation>
        <location evidence="1 16">Membrane</location>
        <topology evidence="1 16">Single-pass type I membrane protein</topology>
    </subcellularLocation>
</comment>
<keyword evidence="16" id="KW-0479">Metal-binding</keyword>
<evidence type="ECO:0000256" key="7">
    <source>
        <dbReference type="ARBA" id="ARBA00022741"/>
    </source>
</evidence>
<dbReference type="InterPro" id="IPR000472">
    <property type="entry name" value="Activin_recp"/>
</dbReference>
<keyword evidence="4 16" id="KW-0808">Transferase</keyword>
<dbReference type="Gene3D" id="1.10.510.10">
    <property type="entry name" value="Transferase(Phosphotransferase) domain 1"/>
    <property type="match status" value="1"/>
</dbReference>
<protein>
    <recommendedName>
        <fullName evidence="16">Serine/threonine-protein kinase receptor</fullName>
        <ecNumber evidence="16">2.7.11.30</ecNumber>
    </recommendedName>
</protein>
<dbReference type="InterPro" id="IPR017194">
    <property type="entry name" value="Transform_growth_fac-b_typ-2"/>
</dbReference>
<dbReference type="InterPro" id="IPR008271">
    <property type="entry name" value="Ser/Thr_kinase_AS"/>
</dbReference>
<reference evidence="19" key="2">
    <citation type="journal article" date="2021" name="Genome Biol. Evol.">
        <title>Developing a high-quality reference genome for a parasitic bivalve with doubly uniparental inheritance (Bivalvia: Unionida).</title>
        <authorList>
            <person name="Smith C.H."/>
        </authorList>
    </citation>
    <scope>NUCLEOTIDE SEQUENCE</scope>
    <source>
        <strain evidence="19">CHS0354</strain>
        <tissue evidence="19">Mantle</tissue>
    </source>
</reference>
<evidence type="ECO:0000259" key="18">
    <source>
        <dbReference type="PROSITE" id="PS50011"/>
    </source>
</evidence>
<keyword evidence="5 16" id="KW-0812">Transmembrane</keyword>
<keyword evidence="16" id="KW-0460">Magnesium</keyword>